<dbReference type="EMBL" id="OP394141">
    <property type="protein sequence ID" value="UXE05631.1"/>
    <property type="molecule type" value="Genomic_DNA"/>
</dbReference>
<accession>A0A977KQ87</accession>
<evidence type="ECO:0000313" key="1">
    <source>
        <dbReference type="EMBL" id="UXE05631.1"/>
    </source>
</evidence>
<reference evidence="1" key="1">
    <citation type="submission" date="2022-09" db="EMBL/GenBank/DDBJ databases">
        <authorList>
            <person name="Gao D."/>
            <person name="Ji H."/>
            <person name="Li X."/>
            <person name="Qian P."/>
        </authorList>
    </citation>
    <scope>NUCLEOTIDE SEQUENCE</scope>
</reference>
<protein>
    <submittedName>
        <fullName evidence="1">Uncharacterized protein</fullName>
    </submittedName>
</protein>
<proteinExistence type="predicted"/>
<sequence>MKTRLDCAVHVLEHDVAGTCMSYHEAGRLIKERVADACGLKITAEEADDLLGQALEKIEMFLCDSCSWWCEAHERSFNDYDVCRDCSGEDEDE</sequence>
<dbReference type="Proteomes" id="UP001060757">
    <property type="component" value="Segment"/>
</dbReference>
<keyword evidence="2" id="KW-1185">Reference proteome</keyword>
<evidence type="ECO:0000313" key="2">
    <source>
        <dbReference type="Proteomes" id="UP001060757"/>
    </source>
</evidence>
<name>A0A977KQ87_9CAUD</name>
<organism evidence="1 2">
    <name type="scientific">Salmonella phage GSP044</name>
    <dbReference type="NCBI Taxonomy" id="2980089"/>
    <lineage>
        <taxon>Viruses</taxon>
        <taxon>Duplodnaviria</taxon>
        <taxon>Heunggongvirae</taxon>
        <taxon>Uroviricota</taxon>
        <taxon>Caudoviricetes</taxon>
        <taxon>Demerecviridae</taxon>
        <taxon>Markadamsvirinae</taxon>
        <taxon>Tequintavirus</taxon>
        <taxon>Tequintavirus GSP044</taxon>
    </lineage>
</organism>